<evidence type="ECO:0000256" key="1">
    <source>
        <dbReference type="ARBA" id="ARBA00007613"/>
    </source>
</evidence>
<proteinExistence type="inferred from homology"/>
<dbReference type="GO" id="GO:0015562">
    <property type="term" value="F:efflux transmembrane transporter activity"/>
    <property type="evidence" value="ECO:0007669"/>
    <property type="project" value="InterPro"/>
</dbReference>
<comment type="caution">
    <text evidence="2">The sequence shown here is derived from an EMBL/GenBank/DDBJ whole genome shotgun (WGS) entry which is preliminary data.</text>
</comment>
<dbReference type="Pfam" id="PF02321">
    <property type="entry name" value="OEP"/>
    <property type="match status" value="1"/>
</dbReference>
<dbReference type="EMBL" id="LSNE01000018">
    <property type="protein sequence ID" value="KXI26954.1"/>
    <property type="molecule type" value="Genomic_DNA"/>
</dbReference>
<dbReference type="InterPro" id="IPR010131">
    <property type="entry name" value="MdtP/NodT-like"/>
</dbReference>
<comment type="similarity">
    <text evidence="1">Belongs to the outer membrane factor (OMF) (TC 1.B.17) family.</text>
</comment>
<evidence type="ECO:0000313" key="3">
    <source>
        <dbReference type="Proteomes" id="UP000070299"/>
    </source>
</evidence>
<dbReference type="OrthoDB" id="5607838at2"/>
<gene>
    <name evidence="2" type="ORF">AX660_02295</name>
</gene>
<keyword evidence="3" id="KW-1185">Reference proteome</keyword>
<dbReference type="Gene3D" id="1.20.1600.10">
    <property type="entry name" value="Outer membrane efflux proteins (OEP)"/>
    <property type="match status" value="1"/>
</dbReference>
<dbReference type="STRING" id="1799789.AX660_02295"/>
<evidence type="ECO:0000313" key="2">
    <source>
        <dbReference type="EMBL" id="KXI26954.1"/>
    </source>
</evidence>
<organism evidence="2 3">
    <name type="scientific">Paraglaciecola hydrolytica</name>
    <dbReference type="NCBI Taxonomy" id="1799789"/>
    <lineage>
        <taxon>Bacteria</taxon>
        <taxon>Pseudomonadati</taxon>
        <taxon>Pseudomonadota</taxon>
        <taxon>Gammaproteobacteria</taxon>
        <taxon>Alteromonadales</taxon>
        <taxon>Alteromonadaceae</taxon>
        <taxon>Paraglaciecola</taxon>
    </lineage>
</organism>
<accession>A0A148KKW4</accession>
<evidence type="ECO:0008006" key="4">
    <source>
        <dbReference type="Google" id="ProtNLM"/>
    </source>
</evidence>
<dbReference type="PANTHER" id="PTHR30203">
    <property type="entry name" value="OUTER MEMBRANE CATION EFFLUX PROTEIN"/>
    <property type="match status" value="1"/>
</dbReference>
<sequence length="457" mass="51097">MYFVLLSSTYMRLWLLALTGIFIGLASSSAAAISLPEAQQLAIQYDPWQQTSSLQERALVADSSAAATLSDPVLSVGLANLPTDGFQFNQEGMTQLKVGLSQQFARGDSLEIKRRLILNLAARHPLLRAERQEKLKVMVGKLWLDAFSTQQRMHIIASSRPLFVQLSDIVEASYGSAQGRTRQQDVIQAQVELARLDDRLSALATERDSKLASLAEWLYEHDNYGKDLTLSDSWPKIDVPDAKILHLLQQQNKSQLAQILALHPSMLAAEQQIKSQLNGVELAQQKYQPQWGVNASYAYRDDDVNGNSRADFFSVGFSLDLPLFTNNRQDKEVESATLQAEAAKTEQQLLLRNLLAQALNNWQAAQQTQQRIQQFEQVILPQLAEQADATLNAYTSDNGDFGDVMRSRIAQLNSELVLIKLRNELAQYQVQLLYYFKPANFSVKQGDSATVNHAGDK</sequence>
<reference evidence="3" key="1">
    <citation type="submission" date="2016-02" db="EMBL/GenBank/DDBJ databases">
        <authorList>
            <person name="Schultz-Johansen M."/>
            <person name="Glaring M.A."/>
            <person name="Bech P.K."/>
            <person name="Stougaard P."/>
        </authorList>
    </citation>
    <scope>NUCLEOTIDE SEQUENCE [LARGE SCALE GENOMIC DNA]</scope>
    <source>
        <strain evidence="3">S66</strain>
    </source>
</reference>
<name>A0A148KKW4_9ALTE</name>
<dbReference type="InterPro" id="IPR003423">
    <property type="entry name" value="OMP_efflux"/>
</dbReference>
<dbReference type="AlphaFoldDB" id="A0A148KKW4"/>
<dbReference type="Proteomes" id="UP000070299">
    <property type="component" value="Unassembled WGS sequence"/>
</dbReference>
<dbReference type="RefSeq" id="WP_068381875.1">
    <property type="nucleotide sequence ID" value="NZ_LSNE01000018.1"/>
</dbReference>
<dbReference type="SUPFAM" id="SSF56954">
    <property type="entry name" value="Outer membrane efflux proteins (OEP)"/>
    <property type="match status" value="1"/>
</dbReference>
<protein>
    <recommendedName>
        <fullName evidence="4">Transporter</fullName>
    </recommendedName>
</protein>